<sequence>MESRKTLHGEEFQRTIPPEARKELDQFQNVVGRSVPLKPTMDDATSYLIAMKKAFHDEPAKYVELIKLLNDLSARRVDAASVIARVDELMKDHQNLLLGFSVFLSANMNFIRKLKARNQGDGSHVVDSVLQILRLYRVGKKSKNEAYQEVIELVQGHEDLVMELSEIFSGLTDPSGSTSTSE</sequence>
<dbReference type="Proteomes" id="UP000694251">
    <property type="component" value="Chromosome 6"/>
</dbReference>
<accession>A0A8T2CDK2</accession>
<protein>
    <submittedName>
        <fullName evidence="5">Paired amphipathic helix</fullName>
    </submittedName>
</protein>
<reference evidence="5 6" key="1">
    <citation type="submission" date="2020-12" db="EMBL/GenBank/DDBJ databases">
        <title>Concerted genomic and epigenomic changes stabilize Arabidopsis allopolyploids.</title>
        <authorList>
            <person name="Chen Z."/>
        </authorList>
    </citation>
    <scope>NUCLEOTIDE SEQUENCE [LARGE SCALE GENOMIC DNA]</scope>
    <source>
        <strain evidence="5">As9502</strain>
        <tissue evidence="5">Leaf</tissue>
    </source>
</reference>
<keyword evidence="6" id="KW-1185">Reference proteome</keyword>
<comment type="subcellular location">
    <subcellularLocation>
        <location evidence="1 4">Nucleus</location>
    </subcellularLocation>
</comment>
<evidence type="ECO:0000256" key="1">
    <source>
        <dbReference type="ARBA" id="ARBA00004123"/>
    </source>
</evidence>
<dbReference type="OrthoDB" id="10265969at2759"/>
<dbReference type="PROSITE" id="PS51477">
    <property type="entry name" value="PAH"/>
    <property type="match status" value="1"/>
</dbReference>
<dbReference type="GO" id="GO:0000118">
    <property type="term" value="C:histone deacetylase complex"/>
    <property type="evidence" value="ECO:0007669"/>
    <property type="project" value="TreeGrafter"/>
</dbReference>
<dbReference type="InterPro" id="IPR039774">
    <property type="entry name" value="Sin3-like"/>
</dbReference>
<evidence type="ECO:0000313" key="5">
    <source>
        <dbReference type="EMBL" id="KAG7598408.1"/>
    </source>
</evidence>
<evidence type="ECO:0000313" key="6">
    <source>
        <dbReference type="Proteomes" id="UP000694251"/>
    </source>
</evidence>
<gene>
    <name evidence="5" type="ORF">ISN44_As06g026680</name>
</gene>
<comment type="caution">
    <text evidence="5">The sequence shown here is derived from an EMBL/GenBank/DDBJ whole genome shotgun (WGS) entry which is preliminary data.</text>
</comment>
<name>A0A8T2CDK2_ARASU</name>
<evidence type="ECO:0000256" key="2">
    <source>
        <dbReference type="ARBA" id="ARBA00022491"/>
    </source>
</evidence>
<dbReference type="GO" id="GO:0000785">
    <property type="term" value="C:chromatin"/>
    <property type="evidence" value="ECO:0007669"/>
    <property type="project" value="TreeGrafter"/>
</dbReference>
<dbReference type="InterPro" id="IPR003822">
    <property type="entry name" value="PAH"/>
</dbReference>
<dbReference type="AlphaFoldDB" id="A0A8T2CDK2"/>
<dbReference type="Pfam" id="PF02671">
    <property type="entry name" value="PAH"/>
    <property type="match status" value="2"/>
</dbReference>
<evidence type="ECO:0000256" key="4">
    <source>
        <dbReference type="PROSITE-ProRule" id="PRU00810"/>
    </source>
</evidence>
<keyword evidence="2" id="KW-0678">Repressor</keyword>
<organism evidence="5 6">
    <name type="scientific">Arabidopsis suecica</name>
    <name type="common">Swedish thale-cress</name>
    <name type="synonym">Cardaminopsis suecica</name>
    <dbReference type="NCBI Taxonomy" id="45249"/>
    <lineage>
        <taxon>Eukaryota</taxon>
        <taxon>Viridiplantae</taxon>
        <taxon>Streptophyta</taxon>
        <taxon>Embryophyta</taxon>
        <taxon>Tracheophyta</taxon>
        <taxon>Spermatophyta</taxon>
        <taxon>Magnoliopsida</taxon>
        <taxon>eudicotyledons</taxon>
        <taxon>Gunneridae</taxon>
        <taxon>Pentapetalae</taxon>
        <taxon>rosids</taxon>
        <taxon>malvids</taxon>
        <taxon>Brassicales</taxon>
        <taxon>Brassicaceae</taxon>
        <taxon>Camelineae</taxon>
        <taxon>Arabidopsis</taxon>
    </lineage>
</organism>
<proteinExistence type="predicted"/>
<dbReference type="FunFam" id="1.20.1160.11:FF:000009">
    <property type="entry name" value="F3I6.18 protein"/>
    <property type="match status" value="1"/>
</dbReference>
<evidence type="ECO:0000256" key="3">
    <source>
        <dbReference type="ARBA" id="ARBA00023242"/>
    </source>
</evidence>
<dbReference type="PANTHER" id="PTHR12346">
    <property type="entry name" value="SIN3B-RELATED"/>
    <property type="match status" value="1"/>
</dbReference>
<dbReference type="GO" id="GO:0003714">
    <property type="term" value="F:transcription corepressor activity"/>
    <property type="evidence" value="ECO:0007669"/>
    <property type="project" value="InterPro"/>
</dbReference>
<dbReference type="FunFam" id="1.20.1160.11:FF:000001">
    <property type="entry name" value="Paired amphipathic helix protein Sin3"/>
    <property type="match status" value="1"/>
</dbReference>
<dbReference type="GO" id="GO:0000122">
    <property type="term" value="P:negative regulation of transcription by RNA polymerase II"/>
    <property type="evidence" value="ECO:0007669"/>
    <property type="project" value="TreeGrafter"/>
</dbReference>
<keyword evidence="3 4" id="KW-0539">Nucleus</keyword>
<dbReference type="EMBL" id="JAEFBJ010000006">
    <property type="protein sequence ID" value="KAG7598408.1"/>
    <property type="molecule type" value="Genomic_DNA"/>
</dbReference>
<dbReference type="PANTHER" id="PTHR12346:SF0">
    <property type="entry name" value="SIN3A, ISOFORM G"/>
    <property type="match status" value="1"/>
</dbReference>